<gene>
    <name evidence="2" type="ORF">E5988_10300</name>
</gene>
<sequence>MAGDLGIHSRLVHDEARAVLDFWFALPMERQFKRDPELDEEIRTRFGALRDQVYASGAAGWRDGPDELLAAVILLDQFSRNIYRDSPRAYEADDLAVELTLLAISNGWEARYVEEERAFLYMPLMHAEDLLLQRLSVEKFTALGGPNVPFAIGHRDVVERFGRFPTRNAALGRDSTAEEREYLMAPDDGTGPPKG</sequence>
<dbReference type="EMBL" id="SSTI01000007">
    <property type="protein sequence ID" value="THG39560.1"/>
    <property type="molecule type" value="Genomic_DNA"/>
</dbReference>
<evidence type="ECO:0000313" key="3">
    <source>
        <dbReference type="Proteomes" id="UP000308038"/>
    </source>
</evidence>
<name>A0ABY2QGC2_9SPHN</name>
<dbReference type="InterPro" id="IPR011990">
    <property type="entry name" value="TPR-like_helical_dom_sf"/>
</dbReference>
<dbReference type="SUPFAM" id="SSF48452">
    <property type="entry name" value="TPR-like"/>
    <property type="match status" value="1"/>
</dbReference>
<dbReference type="Gene3D" id="1.20.58.320">
    <property type="entry name" value="TPR-like"/>
    <property type="match status" value="1"/>
</dbReference>
<reference evidence="2 3" key="1">
    <citation type="submission" date="2019-04" db="EMBL/GenBank/DDBJ databases">
        <title>Microbes associate with the intestines of laboratory mice.</title>
        <authorList>
            <person name="Navarre W."/>
            <person name="Wong E."/>
            <person name="Huang K.C."/>
            <person name="Tropini C."/>
            <person name="Ng K."/>
            <person name="Yu B."/>
        </authorList>
    </citation>
    <scope>NUCLEOTIDE SEQUENCE [LARGE SCALE GENOMIC DNA]</scope>
    <source>
        <strain evidence="2 3">NM83_B4-11</strain>
    </source>
</reference>
<evidence type="ECO:0000256" key="1">
    <source>
        <dbReference type="SAM" id="MobiDB-lite"/>
    </source>
</evidence>
<protein>
    <submittedName>
        <fullName evidence="2">DUF924 domain-containing protein</fullName>
    </submittedName>
</protein>
<accession>A0ABY2QGC2</accession>
<dbReference type="Proteomes" id="UP000308038">
    <property type="component" value="Unassembled WGS sequence"/>
</dbReference>
<dbReference type="Pfam" id="PF06041">
    <property type="entry name" value="DUF924"/>
    <property type="match status" value="1"/>
</dbReference>
<dbReference type="RefSeq" id="WP_046410352.1">
    <property type="nucleotide sequence ID" value="NZ_SSTI01000007.1"/>
</dbReference>
<dbReference type="Gene3D" id="1.25.40.10">
    <property type="entry name" value="Tetratricopeptide repeat domain"/>
    <property type="match status" value="1"/>
</dbReference>
<keyword evidence="3" id="KW-1185">Reference proteome</keyword>
<comment type="caution">
    <text evidence="2">The sequence shown here is derived from an EMBL/GenBank/DDBJ whole genome shotgun (WGS) entry which is preliminary data.</text>
</comment>
<proteinExistence type="predicted"/>
<feature type="region of interest" description="Disordered" evidence="1">
    <location>
        <begin position="175"/>
        <end position="195"/>
    </location>
</feature>
<evidence type="ECO:0000313" key="2">
    <source>
        <dbReference type="EMBL" id="THG39560.1"/>
    </source>
</evidence>
<organism evidence="2 3">
    <name type="scientific">Sphingomonas olei</name>
    <dbReference type="NCBI Taxonomy" id="1886787"/>
    <lineage>
        <taxon>Bacteria</taxon>
        <taxon>Pseudomonadati</taxon>
        <taxon>Pseudomonadota</taxon>
        <taxon>Alphaproteobacteria</taxon>
        <taxon>Sphingomonadales</taxon>
        <taxon>Sphingomonadaceae</taxon>
        <taxon>Sphingomonas</taxon>
    </lineage>
</organism>
<dbReference type="InterPro" id="IPR010323">
    <property type="entry name" value="DUF924"/>
</dbReference>